<feature type="domain" description="Methyltransferase" evidence="3">
    <location>
        <begin position="48"/>
        <end position="136"/>
    </location>
</feature>
<dbReference type="RefSeq" id="WP_066236158.1">
    <property type="nucleotide sequence ID" value="NZ_LRFC01000001.1"/>
</dbReference>
<protein>
    <recommendedName>
        <fullName evidence="3">Methyltransferase domain-containing protein</fullName>
    </recommendedName>
</protein>
<dbReference type="InterPro" id="IPR041698">
    <property type="entry name" value="Methyltransf_25"/>
</dbReference>
<evidence type="ECO:0000313" key="4">
    <source>
        <dbReference type="EMBL" id="KZE68847.1"/>
    </source>
</evidence>
<keyword evidence="1" id="KW-0489">Methyltransferase</keyword>
<gene>
    <name evidence="4" type="ORF">AWM68_00800</name>
</gene>
<dbReference type="OrthoDB" id="9804312at2"/>
<organism evidence="4 5">
    <name type="scientific">Fictibacillus phosphorivorans</name>
    <dbReference type="NCBI Taxonomy" id="1221500"/>
    <lineage>
        <taxon>Bacteria</taxon>
        <taxon>Bacillati</taxon>
        <taxon>Bacillota</taxon>
        <taxon>Bacilli</taxon>
        <taxon>Bacillales</taxon>
        <taxon>Fictibacillaceae</taxon>
        <taxon>Fictibacillus</taxon>
    </lineage>
</organism>
<keyword evidence="5" id="KW-1185">Reference proteome</keyword>
<dbReference type="InterPro" id="IPR029063">
    <property type="entry name" value="SAM-dependent_MTases_sf"/>
</dbReference>
<reference evidence="5" key="1">
    <citation type="submission" date="2016-01" db="EMBL/GenBank/DDBJ databases">
        <title>Draft genome of Chromobacterium sp. F49.</title>
        <authorList>
            <person name="Hong K.W."/>
        </authorList>
    </citation>
    <scope>NUCLEOTIDE SEQUENCE [LARGE SCALE GENOMIC DNA]</scope>
    <source>
        <strain evidence="5">P7IIIA</strain>
    </source>
</reference>
<keyword evidence="2" id="KW-0808">Transferase</keyword>
<dbReference type="PANTHER" id="PTHR43861:SF1">
    <property type="entry name" value="TRANS-ACONITATE 2-METHYLTRANSFERASE"/>
    <property type="match status" value="1"/>
</dbReference>
<dbReference type="EMBL" id="LRFC01000001">
    <property type="protein sequence ID" value="KZE68847.1"/>
    <property type="molecule type" value="Genomic_DNA"/>
</dbReference>
<dbReference type="PANTHER" id="PTHR43861">
    <property type="entry name" value="TRANS-ACONITATE 2-METHYLTRANSFERASE-RELATED"/>
    <property type="match status" value="1"/>
</dbReference>
<dbReference type="Pfam" id="PF13649">
    <property type="entry name" value="Methyltransf_25"/>
    <property type="match status" value="1"/>
</dbReference>
<dbReference type="Gene3D" id="3.40.50.150">
    <property type="entry name" value="Vaccinia Virus protein VP39"/>
    <property type="match status" value="1"/>
</dbReference>
<dbReference type="GO" id="GO:0008168">
    <property type="term" value="F:methyltransferase activity"/>
    <property type="evidence" value="ECO:0007669"/>
    <property type="project" value="UniProtKB-KW"/>
</dbReference>
<dbReference type="AlphaFoldDB" id="A0A163SE12"/>
<name>A0A163SE12_9BACL</name>
<dbReference type="SUPFAM" id="SSF53335">
    <property type="entry name" value="S-adenosyl-L-methionine-dependent methyltransferases"/>
    <property type="match status" value="1"/>
</dbReference>
<dbReference type="GO" id="GO:0032259">
    <property type="term" value="P:methylation"/>
    <property type="evidence" value="ECO:0007669"/>
    <property type="project" value="UniProtKB-KW"/>
</dbReference>
<proteinExistence type="predicted"/>
<evidence type="ECO:0000256" key="2">
    <source>
        <dbReference type="ARBA" id="ARBA00022679"/>
    </source>
</evidence>
<evidence type="ECO:0000313" key="5">
    <source>
        <dbReference type="Proteomes" id="UP000076567"/>
    </source>
</evidence>
<evidence type="ECO:0000256" key="1">
    <source>
        <dbReference type="ARBA" id="ARBA00022603"/>
    </source>
</evidence>
<comment type="caution">
    <text evidence="4">The sequence shown here is derived from an EMBL/GenBank/DDBJ whole genome shotgun (WGS) entry which is preliminary data.</text>
</comment>
<accession>A0A163SE12</accession>
<dbReference type="CDD" id="cd02440">
    <property type="entry name" value="AdoMet_MTases"/>
    <property type="match status" value="1"/>
</dbReference>
<evidence type="ECO:0000259" key="3">
    <source>
        <dbReference type="Pfam" id="PF13649"/>
    </source>
</evidence>
<sequence>MDLLLKESLKASYNEQADFRNKVEIESWKVAELNSFIAALTNESFDTVLDIGAGSGQHGKYLSDHRLDVTCIDLSPKMVETCRAKGLKAEVMDYYTLNFDAKSFDAVWAMNTLLHVPKVSLPAVLKNIHTVLADGGLFYMGVYGGKDSEGVWQEDSYIPKRFFSFYTDEDLVEVVSPLFEILDFHIVSEAGGSMDFQSLLLRKKWIED</sequence>
<dbReference type="Proteomes" id="UP000076567">
    <property type="component" value="Unassembled WGS sequence"/>
</dbReference>